<accession>A0A6C0K4I6</accession>
<proteinExistence type="predicted"/>
<dbReference type="PANTHER" id="PTHR32385:SF15">
    <property type="entry name" value="INOSITOL PHOSPHOCERAMIDE MANNOSYLTRANSFERASE 1"/>
    <property type="match status" value="1"/>
</dbReference>
<dbReference type="InterPro" id="IPR029044">
    <property type="entry name" value="Nucleotide-diphossugar_trans"/>
</dbReference>
<sequence length="301" mass="34681">MSHHSIFLFLFLILILVFLVLIFVFVSRNSSQEEFVTAMHKKKTLPSKYQQRVPFLIVTTHEATGCEDNLRALITLNPEYHVYFFDRAARRAWLHDHFPQEVVDAYDMIIPGAYKADLFRYCFLFKKGGVYIDLNKKMIVPMRVFVHPRATMGLVLNSNHKEDEPPKIINGFMYMVQGHPLMKEMIAQCVRNIQKKEYGNSPLSVTGPYVLGAVFERLLGKSLYRLGTGVHYLRHEVIHVLLFKESVVIGDPVTGKDLISFTGSRECLPSSAPVVQAYRVFWDERRIYKDPSSSSENFLAL</sequence>
<dbReference type="PANTHER" id="PTHR32385">
    <property type="entry name" value="MANNOSYL PHOSPHORYLINOSITOL CERAMIDE SYNTHASE"/>
    <property type="match status" value="1"/>
</dbReference>
<dbReference type="Pfam" id="PF04488">
    <property type="entry name" value="Gly_transf_sug"/>
    <property type="match status" value="1"/>
</dbReference>
<organism evidence="3">
    <name type="scientific">viral metagenome</name>
    <dbReference type="NCBI Taxonomy" id="1070528"/>
    <lineage>
        <taxon>unclassified sequences</taxon>
        <taxon>metagenomes</taxon>
        <taxon>organismal metagenomes</taxon>
    </lineage>
</organism>
<dbReference type="InterPro" id="IPR007577">
    <property type="entry name" value="GlycoTrfase_DXD_sugar-bd_CS"/>
</dbReference>
<keyword evidence="2" id="KW-0812">Transmembrane</keyword>
<evidence type="ECO:0000313" key="3">
    <source>
        <dbReference type="EMBL" id="QHU12061.1"/>
    </source>
</evidence>
<evidence type="ECO:0000256" key="1">
    <source>
        <dbReference type="ARBA" id="ARBA00022679"/>
    </source>
</evidence>
<keyword evidence="2" id="KW-0472">Membrane</keyword>
<dbReference type="Gene3D" id="3.90.550.20">
    <property type="match status" value="1"/>
</dbReference>
<dbReference type="SUPFAM" id="SSF53448">
    <property type="entry name" value="Nucleotide-diphospho-sugar transferases"/>
    <property type="match status" value="1"/>
</dbReference>
<keyword evidence="1" id="KW-0808">Transferase</keyword>
<dbReference type="GO" id="GO:0000030">
    <property type="term" value="F:mannosyltransferase activity"/>
    <property type="evidence" value="ECO:0007669"/>
    <property type="project" value="TreeGrafter"/>
</dbReference>
<dbReference type="GO" id="GO:0051999">
    <property type="term" value="P:mannosyl-inositol phosphorylceramide biosynthetic process"/>
    <property type="evidence" value="ECO:0007669"/>
    <property type="project" value="TreeGrafter"/>
</dbReference>
<evidence type="ECO:0000256" key="2">
    <source>
        <dbReference type="SAM" id="Phobius"/>
    </source>
</evidence>
<protein>
    <recommendedName>
        <fullName evidence="4">Alpha 1,4-glycosyltransferase domain-containing protein</fullName>
    </recommendedName>
</protein>
<dbReference type="GO" id="GO:0016020">
    <property type="term" value="C:membrane"/>
    <property type="evidence" value="ECO:0007669"/>
    <property type="project" value="GOC"/>
</dbReference>
<feature type="transmembrane region" description="Helical" evidence="2">
    <location>
        <begin position="6"/>
        <end position="26"/>
    </location>
</feature>
<name>A0A6C0K4I6_9ZZZZ</name>
<dbReference type="AlphaFoldDB" id="A0A6C0K4I6"/>
<keyword evidence="2" id="KW-1133">Transmembrane helix</keyword>
<reference evidence="3" key="1">
    <citation type="journal article" date="2020" name="Nature">
        <title>Giant virus diversity and host interactions through global metagenomics.</title>
        <authorList>
            <person name="Schulz F."/>
            <person name="Roux S."/>
            <person name="Paez-Espino D."/>
            <person name="Jungbluth S."/>
            <person name="Walsh D.A."/>
            <person name="Denef V.J."/>
            <person name="McMahon K.D."/>
            <person name="Konstantinidis K.T."/>
            <person name="Eloe-Fadrosh E.A."/>
            <person name="Kyrpides N.C."/>
            <person name="Woyke T."/>
        </authorList>
    </citation>
    <scope>NUCLEOTIDE SEQUENCE</scope>
    <source>
        <strain evidence="3">GVMAG-S-1101169-75</strain>
    </source>
</reference>
<dbReference type="InterPro" id="IPR051706">
    <property type="entry name" value="Glycosyltransferase_domain"/>
</dbReference>
<evidence type="ECO:0008006" key="4">
    <source>
        <dbReference type="Google" id="ProtNLM"/>
    </source>
</evidence>
<dbReference type="EMBL" id="MN740796">
    <property type="protein sequence ID" value="QHU12061.1"/>
    <property type="molecule type" value="Genomic_DNA"/>
</dbReference>